<dbReference type="AlphaFoldDB" id="J7XK01"/>
<evidence type="ECO:0000313" key="2">
    <source>
        <dbReference type="Proteomes" id="UP000006600"/>
    </source>
</evidence>
<dbReference type="PATRIC" id="fig|1053189.3.peg.2922"/>
<organism evidence="1 2">
    <name type="scientific">Bacillus cereus BAG5X1-1</name>
    <dbReference type="NCBI Taxonomy" id="1053189"/>
    <lineage>
        <taxon>Bacteria</taxon>
        <taxon>Bacillati</taxon>
        <taxon>Bacillota</taxon>
        <taxon>Bacilli</taxon>
        <taxon>Bacillales</taxon>
        <taxon>Bacillaceae</taxon>
        <taxon>Bacillus</taxon>
        <taxon>Bacillus cereus group</taxon>
    </lineage>
</organism>
<gene>
    <name evidence="1" type="ORF">IEE_02873</name>
</gene>
<sequence>MKEGENIGIMKSLKDLKVNEEIRFDVSRLDAITWWLQENRAY</sequence>
<dbReference type="Proteomes" id="UP000006600">
    <property type="component" value="Unassembled WGS sequence"/>
</dbReference>
<name>J7XK01_BACCE</name>
<proteinExistence type="predicted"/>
<reference evidence="1 2" key="1">
    <citation type="submission" date="2012-04" db="EMBL/GenBank/DDBJ databases">
        <title>The Genome Sequence of Bacillus cereus BAG5X1-1.</title>
        <authorList>
            <consortium name="The Broad Institute Genome Sequencing Platform"/>
            <consortium name="The Broad Institute Genome Sequencing Center for Infectious Disease"/>
            <person name="Feldgarden M."/>
            <person name="Van der Auwera G.A."/>
            <person name="Mahillon J."/>
            <person name="Duprez V."/>
            <person name="Timmery S."/>
            <person name="Mattelet C."/>
            <person name="Dierick K."/>
            <person name="Sun M."/>
            <person name="Yu Z."/>
            <person name="Zhu L."/>
            <person name="Hu X."/>
            <person name="Shank E.B."/>
            <person name="Swiecicka I."/>
            <person name="Hansen B.M."/>
            <person name="Andrup L."/>
            <person name="Young S.K."/>
            <person name="Zeng Q."/>
            <person name="Gargeya S."/>
            <person name="Fitzgerald M."/>
            <person name="Haas B."/>
            <person name="Abouelleil A."/>
            <person name="Alvarado L."/>
            <person name="Arachchi H.M."/>
            <person name="Berlin A."/>
            <person name="Chapman S.B."/>
            <person name="Goldberg J."/>
            <person name="Griggs A."/>
            <person name="Gujja S."/>
            <person name="Hansen M."/>
            <person name="Howarth C."/>
            <person name="Imamovic A."/>
            <person name="Larimer J."/>
            <person name="McCowen C."/>
            <person name="Montmayeur A."/>
            <person name="Murphy C."/>
            <person name="Neiman D."/>
            <person name="Pearson M."/>
            <person name="Priest M."/>
            <person name="Roberts A."/>
            <person name="Saif S."/>
            <person name="Shea T."/>
            <person name="Sisk P."/>
            <person name="Sykes S."/>
            <person name="Wortman J."/>
            <person name="Nusbaum C."/>
            <person name="Birren B."/>
        </authorList>
    </citation>
    <scope>NUCLEOTIDE SEQUENCE [LARGE SCALE GENOMIC DNA]</scope>
    <source>
        <strain evidence="1 2">BAG5X1-1</strain>
    </source>
</reference>
<protein>
    <submittedName>
        <fullName evidence="1">Uncharacterized protein</fullName>
    </submittedName>
</protein>
<comment type="caution">
    <text evidence="1">The sequence shown here is derived from an EMBL/GenBank/DDBJ whole genome shotgun (WGS) entry which is preliminary data.</text>
</comment>
<accession>J7XK01</accession>
<dbReference type="HOGENOM" id="CLU_3246990_0_0_9"/>
<evidence type="ECO:0000313" key="1">
    <source>
        <dbReference type="EMBL" id="EJQ44683.1"/>
    </source>
</evidence>
<dbReference type="EMBL" id="AHDJ01000027">
    <property type="protein sequence ID" value="EJQ44683.1"/>
    <property type="molecule type" value="Genomic_DNA"/>
</dbReference>